<dbReference type="PANTHER" id="PTHR21477">
    <property type="entry name" value="ZGC:172139"/>
    <property type="match status" value="1"/>
</dbReference>
<feature type="compositionally biased region" description="Gly residues" evidence="1">
    <location>
        <begin position="245"/>
        <end position="261"/>
    </location>
</feature>
<evidence type="ECO:0000313" key="3">
    <source>
        <dbReference type="Proteomes" id="UP000612055"/>
    </source>
</evidence>
<dbReference type="Pfam" id="PF09741">
    <property type="entry name" value="DUF2045"/>
    <property type="match status" value="1"/>
</dbReference>
<proteinExistence type="predicted"/>
<dbReference type="InterPro" id="IPR019141">
    <property type="entry name" value="DUF2045"/>
</dbReference>
<feature type="compositionally biased region" description="Low complexity" evidence="1">
    <location>
        <begin position="218"/>
        <end position="240"/>
    </location>
</feature>
<sequence>MEDSGGSAGILAEVFRQALRRPTDTDPAWTPEQWCEAFCFLFLAAPGCRHAVLEHQDDMLWFVTSKSALGPDSPTVTLRRNTTAALPPELHPGGSAFSTIDWASSVQLNLVVQARYQLTVVQCRQDRLSLVAQGHVGSGSQPPSAGVVVSQRSVYASPMAAQVNLDDAKAGQPPAPCYPDVCFAVDNFEDGFQDLVLSRPGDCYCVMLHVHAAASGPTGSASRPTASRSAGPPAASAASPHVDPHGGGPSPKSGLGSGSAAGSGSHHERRASLFSAYVTREQVAEYLAARAAAAPQPSLLQRFFGSGRARPGSGNPGSGSGGTRRERVVMNGPGGVGRAEVAAAALSAQEPAAGAGGAPGSGAAGVPPLQMSLMWMSLPAHALAHAVLRFACEGLT</sequence>
<comment type="caution">
    <text evidence="2">The sequence shown here is derived from an EMBL/GenBank/DDBJ whole genome shotgun (WGS) entry which is preliminary data.</text>
</comment>
<dbReference type="Proteomes" id="UP000612055">
    <property type="component" value="Unassembled WGS sequence"/>
</dbReference>
<accession>A0A836BRZ1</accession>
<dbReference type="OrthoDB" id="1906921at2759"/>
<keyword evidence="3" id="KW-1185">Reference proteome</keyword>
<evidence type="ECO:0000313" key="2">
    <source>
        <dbReference type="EMBL" id="KAG2486926.1"/>
    </source>
</evidence>
<feature type="region of interest" description="Disordered" evidence="1">
    <location>
        <begin position="216"/>
        <end position="266"/>
    </location>
</feature>
<reference evidence="2" key="1">
    <citation type="journal article" date="2020" name="bioRxiv">
        <title>Comparative genomics of Chlamydomonas.</title>
        <authorList>
            <person name="Craig R.J."/>
            <person name="Hasan A.R."/>
            <person name="Ness R.W."/>
            <person name="Keightley P.D."/>
        </authorList>
    </citation>
    <scope>NUCLEOTIDE SEQUENCE</scope>
    <source>
        <strain evidence="2">CCAP 11/70</strain>
    </source>
</reference>
<feature type="region of interest" description="Disordered" evidence="1">
    <location>
        <begin position="303"/>
        <end position="334"/>
    </location>
</feature>
<dbReference type="PANTHER" id="PTHR21477:SF13">
    <property type="entry name" value="KIAA0930"/>
    <property type="match status" value="1"/>
</dbReference>
<name>A0A836BRZ1_9CHLO</name>
<protein>
    <submittedName>
        <fullName evidence="2">Uncharacterized protein</fullName>
    </submittedName>
</protein>
<organism evidence="2 3">
    <name type="scientific">Edaphochlamys debaryana</name>
    <dbReference type="NCBI Taxonomy" id="47281"/>
    <lineage>
        <taxon>Eukaryota</taxon>
        <taxon>Viridiplantae</taxon>
        <taxon>Chlorophyta</taxon>
        <taxon>core chlorophytes</taxon>
        <taxon>Chlorophyceae</taxon>
        <taxon>CS clade</taxon>
        <taxon>Chlamydomonadales</taxon>
        <taxon>Chlamydomonadales incertae sedis</taxon>
        <taxon>Edaphochlamys</taxon>
    </lineage>
</organism>
<evidence type="ECO:0000256" key="1">
    <source>
        <dbReference type="SAM" id="MobiDB-lite"/>
    </source>
</evidence>
<gene>
    <name evidence="2" type="ORF">HYH03_014425</name>
</gene>
<dbReference type="AlphaFoldDB" id="A0A836BRZ1"/>
<dbReference type="EMBL" id="JAEHOE010000104">
    <property type="protein sequence ID" value="KAG2486926.1"/>
    <property type="molecule type" value="Genomic_DNA"/>
</dbReference>